<reference evidence="2" key="2">
    <citation type="submission" date="2015-01" db="EMBL/GenBank/DDBJ databases">
        <title>Evolutionary Origins and Diversification of the Mycorrhizal Mutualists.</title>
        <authorList>
            <consortium name="DOE Joint Genome Institute"/>
            <consortium name="Mycorrhizal Genomics Consortium"/>
            <person name="Kohler A."/>
            <person name="Kuo A."/>
            <person name="Nagy L.G."/>
            <person name="Floudas D."/>
            <person name="Copeland A."/>
            <person name="Barry K.W."/>
            <person name="Cichocki N."/>
            <person name="Veneault-Fourrey C."/>
            <person name="LaButti K."/>
            <person name="Lindquist E.A."/>
            <person name="Lipzen A."/>
            <person name="Lundell T."/>
            <person name="Morin E."/>
            <person name="Murat C."/>
            <person name="Riley R."/>
            <person name="Ohm R."/>
            <person name="Sun H."/>
            <person name="Tunlid A."/>
            <person name="Henrissat B."/>
            <person name="Grigoriev I.V."/>
            <person name="Hibbett D.S."/>
            <person name="Martin F."/>
        </authorList>
    </citation>
    <scope>NUCLEOTIDE SEQUENCE [LARGE SCALE GENOMIC DNA]</scope>
    <source>
        <strain evidence="2">Zn</strain>
    </source>
</reference>
<name>A0A0C3C1N7_OIDMZ</name>
<dbReference type="HOGENOM" id="CLU_079138_0_0_1"/>
<proteinExistence type="predicted"/>
<reference evidence="1 2" key="1">
    <citation type="submission" date="2014-04" db="EMBL/GenBank/DDBJ databases">
        <authorList>
            <consortium name="DOE Joint Genome Institute"/>
            <person name="Kuo A."/>
            <person name="Martino E."/>
            <person name="Perotto S."/>
            <person name="Kohler A."/>
            <person name="Nagy L.G."/>
            <person name="Floudas D."/>
            <person name="Copeland A."/>
            <person name="Barry K.W."/>
            <person name="Cichocki N."/>
            <person name="Veneault-Fourrey C."/>
            <person name="LaButti K."/>
            <person name="Lindquist E.A."/>
            <person name="Lipzen A."/>
            <person name="Lundell T."/>
            <person name="Morin E."/>
            <person name="Murat C."/>
            <person name="Sun H."/>
            <person name="Tunlid A."/>
            <person name="Henrissat B."/>
            <person name="Grigoriev I.V."/>
            <person name="Hibbett D.S."/>
            <person name="Martin F."/>
            <person name="Nordberg H.P."/>
            <person name="Cantor M.N."/>
            <person name="Hua S.X."/>
        </authorList>
    </citation>
    <scope>NUCLEOTIDE SEQUENCE [LARGE SCALE GENOMIC DNA]</scope>
    <source>
        <strain evidence="1 2">Zn</strain>
    </source>
</reference>
<accession>A0A0C3C1N7</accession>
<gene>
    <name evidence="1" type="ORF">OIDMADRAFT_149974</name>
</gene>
<evidence type="ECO:0000313" key="1">
    <source>
        <dbReference type="EMBL" id="KIM92763.1"/>
    </source>
</evidence>
<evidence type="ECO:0008006" key="3">
    <source>
        <dbReference type="Google" id="ProtNLM"/>
    </source>
</evidence>
<dbReference type="OrthoDB" id="4267316at2759"/>
<keyword evidence="2" id="KW-1185">Reference proteome</keyword>
<sequence length="315" mass="35667">MYPMSNLEETYHPGAVLDLYACQLPAPPTSTRLIYEVPPSPTQLSERYNKSIAERVALPSTPPAVSITLDKRCDSSMRRVPHVWTARVQGSSSHVGARATTTTHTTYPPQLVAKIYDPVFFDDDETQWDDPFFVRDLSVSCEVEAYRRLEPLQGTKVPRFYGYFATALPAQHGRTVFIILLEKVPGRDLRAIVPPDVTEMVCANHKDAIIDAALRLFFDIVACGVNQQDMQSRNVILRPQNHVSLSVSGTRFCDTKECLLALEVDCDELHMVMVDFEMVDFEQPNTSFSERAVQRTHIEKVKSTYLERWLENGLV</sequence>
<dbReference type="EMBL" id="KN832906">
    <property type="protein sequence ID" value="KIM92763.1"/>
    <property type="molecule type" value="Genomic_DNA"/>
</dbReference>
<protein>
    <recommendedName>
        <fullName evidence="3">Protein kinase domain-containing protein</fullName>
    </recommendedName>
</protein>
<evidence type="ECO:0000313" key="2">
    <source>
        <dbReference type="Proteomes" id="UP000054321"/>
    </source>
</evidence>
<dbReference type="Proteomes" id="UP000054321">
    <property type="component" value="Unassembled WGS sequence"/>
</dbReference>
<dbReference type="InParanoid" id="A0A0C3C1N7"/>
<organism evidence="1 2">
    <name type="scientific">Oidiodendron maius (strain Zn)</name>
    <dbReference type="NCBI Taxonomy" id="913774"/>
    <lineage>
        <taxon>Eukaryota</taxon>
        <taxon>Fungi</taxon>
        <taxon>Dikarya</taxon>
        <taxon>Ascomycota</taxon>
        <taxon>Pezizomycotina</taxon>
        <taxon>Leotiomycetes</taxon>
        <taxon>Leotiomycetes incertae sedis</taxon>
        <taxon>Myxotrichaceae</taxon>
        <taxon>Oidiodendron</taxon>
    </lineage>
</organism>
<dbReference type="AlphaFoldDB" id="A0A0C3C1N7"/>